<sequence length="265" mass="30914">MKLKSTNGGYKLEYKTLRKNYRLYIRSAGLLAMLLIVCIALVVRYTLLQTTALFLVLAGLFLFIQWLKKSYTNKCNTLLHVDLDLAFWQQYLQLNKNVKKAISQIDIKLTSVAYSFMVGDFDTVIKEAREALSQKELPQKYKNFFESYLMRSTVLTDPDLSREELEAQLNGLTITDPTLAEKTKMVCLALYDLTIAHQSNDYFEDLSNDFKYQQLEIIYYQALNANLKGDKHRVKELFRKLILEDESLYIVQKAQQYLKDEGNYL</sequence>
<proteinExistence type="predicted"/>
<feature type="transmembrane region" description="Helical" evidence="1">
    <location>
        <begin position="21"/>
        <end position="42"/>
    </location>
</feature>
<keyword evidence="1" id="KW-1133">Transmembrane helix</keyword>
<protein>
    <submittedName>
        <fullName evidence="2">Uncharacterized protein</fullName>
    </submittedName>
</protein>
<comment type="caution">
    <text evidence="2">The sequence shown here is derived from an EMBL/GenBank/DDBJ whole genome shotgun (WGS) entry which is preliminary data.</text>
</comment>
<name>E7SA50_9STRE</name>
<feature type="transmembrane region" description="Helical" evidence="1">
    <location>
        <begin position="48"/>
        <end position="67"/>
    </location>
</feature>
<evidence type="ECO:0000313" key="3">
    <source>
        <dbReference type="Proteomes" id="UP000002814"/>
    </source>
</evidence>
<keyword evidence="3" id="KW-1185">Reference proteome</keyword>
<evidence type="ECO:0000313" key="2">
    <source>
        <dbReference type="EMBL" id="EFV99607.1"/>
    </source>
</evidence>
<keyword evidence="1" id="KW-0472">Membrane</keyword>
<organism evidence="2 3">
    <name type="scientific">Streptococcus australis ATCC 700641</name>
    <dbReference type="NCBI Taxonomy" id="888833"/>
    <lineage>
        <taxon>Bacteria</taxon>
        <taxon>Bacillati</taxon>
        <taxon>Bacillota</taxon>
        <taxon>Bacilli</taxon>
        <taxon>Lactobacillales</taxon>
        <taxon>Streptococcaceae</taxon>
        <taxon>Streptococcus</taxon>
    </lineage>
</organism>
<reference evidence="2 3" key="1">
    <citation type="submission" date="2010-12" db="EMBL/GenBank/DDBJ databases">
        <authorList>
            <person name="Muzny D."/>
            <person name="Qin X."/>
            <person name="Deng J."/>
            <person name="Jiang H."/>
            <person name="Liu Y."/>
            <person name="Qu J."/>
            <person name="Song X.-Z."/>
            <person name="Zhang L."/>
            <person name="Thornton R."/>
            <person name="Coyle M."/>
            <person name="Francisco L."/>
            <person name="Jackson L."/>
            <person name="Javaid M."/>
            <person name="Korchina V."/>
            <person name="Kovar C."/>
            <person name="Mata R."/>
            <person name="Mathew T."/>
            <person name="Ngo R."/>
            <person name="Nguyen L."/>
            <person name="Nguyen N."/>
            <person name="Okwuonu G."/>
            <person name="Ongeri F."/>
            <person name="Pham C."/>
            <person name="Simmons D."/>
            <person name="Wilczek-Boney K."/>
            <person name="Hale W."/>
            <person name="Jakkamsetti A."/>
            <person name="Pham P."/>
            <person name="Ruth R."/>
            <person name="San Lucas F."/>
            <person name="Warren J."/>
            <person name="Zhang J."/>
            <person name="Zhao Z."/>
            <person name="Zhou C."/>
            <person name="Zhu D."/>
            <person name="Lee S."/>
            <person name="Bess C."/>
            <person name="Blankenburg K."/>
            <person name="Forbes L."/>
            <person name="Fu Q."/>
            <person name="Gubbala S."/>
            <person name="Hirani K."/>
            <person name="Jayaseelan J.C."/>
            <person name="Lara F."/>
            <person name="Munidasa M."/>
            <person name="Palculict T."/>
            <person name="Patil S."/>
            <person name="Pu L.-L."/>
            <person name="Saada N."/>
            <person name="Tang L."/>
            <person name="Weissenberger G."/>
            <person name="Zhu Y."/>
            <person name="Hemphill L."/>
            <person name="Shang Y."/>
            <person name="Youmans B."/>
            <person name="Ayvaz T."/>
            <person name="Ross M."/>
            <person name="Santibanez J."/>
            <person name="Aqrawi P."/>
            <person name="Gross S."/>
            <person name="Joshi V."/>
            <person name="Fowler G."/>
            <person name="Nazareth L."/>
            <person name="Reid J."/>
            <person name="Worley K."/>
            <person name="Petrosino J."/>
            <person name="Highlander S."/>
            <person name="Gibbs R."/>
        </authorList>
    </citation>
    <scope>NUCLEOTIDE SEQUENCE [LARGE SCALE GENOMIC DNA]</scope>
    <source>
        <strain evidence="2 3">ATCC 700641</strain>
    </source>
</reference>
<dbReference type="EMBL" id="AEQR01000017">
    <property type="protein sequence ID" value="EFV99607.1"/>
    <property type="molecule type" value="Genomic_DNA"/>
</dbReference>
<evidence type="ECO:0000256" key="1">
    <source>
        <dbReference type="SAM" id="Phobius"/>
    </source>
</evidence>
<keyword evidence="1" id="KW-0812">Transmembrane</keyword>
<gene>
    <name evidence="2" type="ORF">HMPREF9421_0936</name>
</gene>
<dbReference type="AlphaFoldDB" id="E7SA50"/>
<accession>E7SA50</accession>
<dbReference type="Proteomes" id="UP000002814">
    <property type="component" value="Unassembled WGS sequence"/>
</dbReference>
<dbReference type="HOGENOM" id="CLU_088260_1_0_9"/>
<dbReference type="eggNOG" id="ENOG5033SXT">
    <property type="taxonomic scope" value="Bacteria"/>
</dbReference>